<feature type="compositionally biased region" description="Polar residues" evidence="1">
    <location>
        <begin position="105"/>
        <end position="120"/>
    </location>
</feature>
<organism evidence="2 3">
    <name type="scientific">Panagrolaimus superbus</name>
    <dbReference type="NCBI Taxonomy" id="310955"/>
    <lineage>
        <taxon>Eukaryota</taxon>
        <taxon>Metazoa</taxon>
        <taxon>Ecdysozoa</taxon>
        <taxon>Nematoda</taxon>
        <taxon>Chromadorea</taxon>
        <taxon>Rhabditida</taxon>
        <taxon>Tylenchina</taxon>
        <taxon>Panagrolaimomorpha</taxon>
        <taxon>Panagrolaimoidea</taxon>
        <taxon>Panagrolaimidae</taxon>
        <taxon>Panagrolaimus</taxon>
    </lineage>
</organism>
<accession>A0A914YFP1</accession>
<evidence type="ECO:0000313" key="3">
    <source>
        <dbReference type="WBParaSite" id="PSU_v2.g16178.t1"/>
    </source>
</evidence>
<reference evidence="3" key="1">
    <citation type="submission" date="2022-11" db="UniProtKB">
        <authorList>
            <consortium name="WormBaseParasite"/>
        </authorList>
    </citation>
    <scope>IDENTIFICATION</scope>
</reference>
<dbReference type="AlphaFoldDB" id="A0A914YFP1"/>
<feature type="region of interest" description="Disordered" evidence="1">
    <location>
        <begin position="88"/>
        <end position="134"/>
    </location>
</feature>
<feature type="compositionally biased region" description="Basic residues" evidence="1">
    <location>
        <begin position="94"/>
        <end position="104"/>
    </location>
</feature>
<evidence type="ECO:0000256" key="1">
    <source>
        <dbReference type="SAM" id="MobiDB-lite"/>
    </source>
</evidence>
<proteinExistence type="predicted"/>
<evidence type="ECO:0000313" key="2">
    <source>
        <dbReference type="Proteomes" id="UP000887577"/>
    </source>
</evidence>
<keyword evidence="2" id="KW-1185">Reference proteome</keyword>
<sequence>MARGNNAQIKTKEATIVILQKGEGRFRSAATAGTTTTKCEVVDAESNSFIVNDAHYDNPSTSYSIIPKHDDDPNDYIYSNLSSSTICLPEFPPRKTKRPQKRKASVSTSDYASESGFNSESSDEGGEIDGIWDQAMPTIPPAVTNKKVFSSVPKGISLTNATRSTPLTMSEYMRRSTFMRFTANERKLLERTFRGYLICQLDEKFDNYEAIALNEEDVVERLNSFEKLPMLNCLACQKAGKTASGSSTPTSILNGNNQLNENNLLADPLGVQVQFKNPLFRKAIARLPDLRLVSFYQ</sequence>
<name>A0A914YFP1_9BILA</name>
<protein>
    <submittedName>
        <fullName evidence="3">Uncharacterized protein</fullName>
    </submittedName>
</protein>
<dbReference type="Proteomes" id="UP000887577">
    <property type="component" value="Unplaced"/>
</dbReference>
<dbReference type="WBParaSite" id="PSU_v2.g16178.t1">
    <property type="protein sequence ID" value="PSU_v2.g16178.t1"/>
    <property type="gene ID" value="PSU_v2.g16178"/>
</dbReference>